<comment type="subunit">
    <text evidence="7">Contains catalytic and regulatory chains.</text>
</comment>
<dbReference type="AlphaFoldDB" id="A0A2X0VWT5"/>
<dbReference type="GO" id="GO:0016740">
    <property type="term" value="F:transferase activity"/>
    <property type="evidence" value="ECO:0007669"/>
    <property type="project" value="UniProtKB-KW"/>
</dbReference>
<dbReference type="NCBIfam" id="TIGR00240">
    <property type="entry name" value="ATCase_reg"/>
    <property type="match status" value="1"/>
</dbReference>
<comment type="cofactor">
    <cofactor evidence="7">
        <name>Zn(2+)</name>
        <dbReference type="ChEBI" id="CHEBI:29105"/>
    </cofactor>
    <text evidence="7">Binds 1 zinc ion per subunit.</text>
</comment>
<dbReference type="InterPro" id="IPR036793">
    <property type="entry name" value="Asp_carbatrfase_reg_N_sf"/>
</dbReference>
<evidence type="ECO:0000256" key="5">
    <source>
        <dbReference type="ARBA" id="ARBA00022833"/>
    </source>
</evidence>
<feature type="binding site" evidence="7">
    <location>
        <position position="123"/>
    </location>
    <ligand>
        <name>Zn(2+)</name>
        <dbReference type="ChEBI" id="CHEBI:29105"/>
    </ligand>
</feature>
<dbReference type="RefSeq" id="WP_113743519.1">
    <property type="nucleotide sequence ID" value="NZ_UAPU01000007.1"/>
</dbReference>
<feature type="binding site" evidence="7">
    <location>
        <position position="151"/>
    </location>
    <ligand>
        <name>Zn(2+)</name>
        <dbReference type="ChEBI" id="CHEBI:29105"/>
    </ligand>
</feature>
<organism evidence="10 11">
    <name type="scientific">Anaerobiospirillum thomasii</name>
    <dbReference type="NCBI Taxonomy" id="179995"/>
    <lineage>
        <taxon>Bacteria</taxon>
        <taxon>Pseudomonadati</taxon>
        <taxon>Pseudomonadota</taxon>
        <taxon>Gammaproteobacteria</taxon>
        <taxon>Aeromonadales</taxon>
        <taxon>Succinivibrionaceae</taxon>
        <taxon>Anaerobiospirillum</taxon>
    </lineage>
</organism>
<keyword evidence="6 7" id="KW-0665">Pyrimidine biosynthesis</keyword>
<evidence type="ECO:0000256" key="7">
    <source>
        <dbReference type="HAMAP-Rule" id="MF_00002"/>
    </source>
</evidence>
<evidence type="ECO:0000259" key="9">
    <source>
        <dbReference type="Pfam" id="PF02748"/>
    </source>
</evidence>
<dbReference type="HAMAP" id="MF_00002">
    <property type="entry name" value="Asp_carb_tr_reg"/>
    <property type="match status" value="1"/>
</dbReference>
<evidence type="ECO:0000256" key="3">
    <source>
        <dbReference type="ARBA" id="ARBA00021764"/>
    </source>
</evidence>
<evidence type="ECO:0000256" key="4">
    <source>
        <dbReference type="ARBA" id="ARBA00022723"/>
    </source>
</evidence>
<dbReference type="GO" id="GO:0009347">
    <property type="term" value="C:aspartate carbamoyltransferase complex"/>
    <property type="evidence" value="ECO:0007669"/>
    <property type="project" value="InterPro"/>
</dbReference>
<evidence type="ECO:0000256" key="6">
    <source>
        <dbReference type="ARBA" id="ARBA00022975"/>
    </source>
</evidence>
<dbReference type="PANTHER" id="PTHR35805:SF1">
    <property type="entry name" value="ASPARTATE CARBAMOYLTRANSFERASE REGULATORY CHAIN"/>
    <property type="match status" value="1"/>
</dbReference>
<dbReference type="PANTHER" id="PTHR35805">
    <property type="entry name" value="ASPARTATE CARBAMOYLTRANSFERASE REGULATORY CHAIN"/>
    <property type="match status" value="1"/>
</dbReference>
<evidence type="ECO:0000256" key="1">
    <source>
        <dbReference type="ARBA" id="ARBA00002565"/>
    </source>
</evidence>
<keyword evidence="11" id="KW-1185">Reference proteome</keyword>
<dbReference type="InterPro" id="IPR036792">
    <property type="entry name" value="Asp_carbatrfase_reg_C_sf"/>
</dbReference>
<reference evidence="10 11" key="1">
    <citation type="submission" date="2018-06" db="EMBL/GenBank/DDBJ databases">
        <authorList>
            <consortium name="Pathogen Informatics"/>
            <person name="Doyle S."/>
        </authorList>
    </citation>
    <scope>NUCLEOTIDE SEQUENCE [LARGE SCALE GENOMIC DNA]</scope>
    <source>
        <strain evidence="10 11">NCTC13093</strain>
    </source>
</reference>
<evidence type="ECO:0000259" key="8">
    <source>
        <dbReference type="Pfam" id="PF01948"/>
    </source>
</evidence>
<feature type="domain" description="Aspartate carbamoyltransferase regulatory subunit N-terminal" evidence="8">
    <location>
        <begin position="17"/>
        <end position="106"/>
    </location>
</feature>
<dbReference type="GO" id="GO:0046872">
    <property type="term" value="F:metal ion binding"/>
    <property type="evidence" value="ECO:0007669"/>
    <property type="project" value="UniProtKB-KW"/>
</dbReference>
<dbReference type="InterPro" id="IPR020545">
    <property type="entry name" value="Asp_carbamoyltransf_reg_N"/>
</dbReference>
<proteinExistence type="inferred from homology"/>
<dbReference type="GO" id="GO:0006221">
    <property type="term" value="P:pyrimidine nucleotide biosynthetic process"/>
    <property type="evidence" value="ECO:0007669"/>
    <property type="project" value="UniProtKB-UniRule"/>
</dbReference>
<dbReference type="OrthoDB" id="5599321at2"/>
<dbReference type="SUPFAM" id="SSF54893">
    <property type="entry name" value="Aspartate carbamoyltransferase, Regulatory-chain, N-terminal domain"/>
    <property type="match status" value="1"/>
</dbReference>
<dbReference type="SUPFAM" id="SSF57825">
    <property type="entry name" value="Aspartate carbamoyltransferase, Regulatory-chain, C-terminal domain"/>
    <property type="match status" value="1"/>
</dbReference>
<keyword evidence="10" id="KW-0808">Transferase</keyword>
<protein>
    <recommendedName>
        <fullName evidence="3 7">Aspartate carbamoyltransferase regulatory chain</fullName>
    </recommendedName>
</protein>
<feature type="binding site" evidence="7">
    <location>
        <position position="118"/>
    </location>
    <ligand>
        <name>Zn(2+)</name>
        <dbReference type="ChEBI" id="CHEBI:29105"/>
    </ligand>
</feature>
<keyword evidence="5 7" id="KW-0862">Zinc</keyword>
<evidence type="ECO:0000313" key="11">
    <source>
        <dbReference type="Proteomes" id="UP000250086"/>
    </source>
</evidence>
<dbReference type="Pfam" id="PF01948">
    <property type="entry name" value="PyrI"/>
    <property type="match status" value="1"/>
</dbReference>
<dbReference type="InterPro" id="IPR002801">
    <property type="entry name" value="Asp_carbamoylTrfase_reg"/>
</dbReference>
<comment type="function">
    <text evidence="1 7">Involved in allosteric regulation of aspartate carbamoyltransferase.</text>
</comment>
<sequence>MSECNNNTNEISKDKLLVEAIANGTVIDHIAPGQAMNILRLFNFLGRHNHITVGFNLRSGELGSKDIIKIEDVKFSPSETQQLALLAPNATVNQIDNYKVVDKYDLHLPQETVGAFDCPNSNCITHVEKGATPRFKVSKEGEQVMMRCHYCERVFEREVVLDHNGLSS</sequence>
<dbReference type="Pfam" id="PF02748">
    <property type="entry name" value="PyrI_C"/>
    <property type="match status" value="1"/>
</dbReference>
<dbReference type="GO" id="GO:0006207">
    <property type="term" value="P:'de novo' pyrimidine nucleobase biosynthetic process"/>
    <property type="evidence" value="ECO:0007669"/>
    <property type="project" value="InterPro"/>
</dbReference>
<dbReference type="EMBL" id="UAPV01000001">
    <property type="protein sequence ID" value="SPT69336.1"/>
    <property type="molecule type" value="Genomic_DNA"/>
</dbReference>
<dbReference type="Gene3D" id="2.30.30.20">
    <property type="entry name" value="Aspartate carbamoyltransferase regulatory subunit, C-terminal domain"/>
    <property type="match status" value="1"/>
</dbReference>
<dbReference type="Proteomes" id="UP000250086">
    <property type="component" value="Unassembled WGS sequence"/>
</dbReference>
<dbReference type="InterPro" id="IPR020542">
    <property type="entry name" value="Asp_carbamoyltrfase_reg_C"/>
</dbReference>
<feature type="domain" description="Aspartate carbamoyltransferase regulatory subunit C-terminal" evidence="9">
    <location>
        <begin position="114"/>
        <end position="159"/>
    </location>
</feature>
<dbReference type="Gene3D" id="3.30.70.140">
    <property type="entry name" value="Aspartate carbamoyltransferase regulatory subunit, N-terminal domain"/>
    <property type="match status" value="1"/>
</dbReference>
<feature type="binding site" evidence="7">
    <location>
        <position position="148"/>
    </location>
    <ligand>
        <name>Zn(2+)</name>
        <dbReference type="ChEBI" id="CHEBI:29105"/>
    </ligand>
</feature>
<keyword evidence="4 7" id="KW-0479">Metal-binding</keyword>
<comment type="similarity">
    <text evidence="2 7">Belongs to the PyrI family.</text>
</comment>
<gene>
    <name evidence="7 10" type="primary">pyrI</name>
    <name evidence="10" type="ORF">NCTC13093_00704</name>
</gene>
<evidence type="ECO:0000256" key="2">
    <source>
        <dbReference type="ARBA" id="ARBA00010498"/>
    </source>
</evidence>
<accession>A0A2X0VWT5</accession>
<name>A0A2X0VWT5_9GAMM</name>
<evidence type="ECO:0000313" key="10">
    <source>
        <dbReference type="EMBL" id="SPT69336.1"/>
    </source>
</evidence>